<sequence>MPRQRLSSFAALWLFSAGALAVPAGGVDERLMSACAARVDARMDSMGPEELDYLRRLEFGLRMAMAPFAAGESLSDHDLEEASEQLDLARRQLASACGVPLHTAGR</sequence>
<evidence type="ECO:0000313" key="3">
    <source>
        <dbReference type="Proteomes" id="UP000282106"/>
    </source>
</evidence>
<comment type="caution">
    <text evidence="2">The sequence shown here is derived from an EMBL/GenBank/DDBJ whole genome shotgun (WGS) entry which is preliminary data.</text>
</comment>
<dbReference type="AlphaFoldDB" id="A0A3N0VHT1"/>
<accession>A0A3N0VHT1</accession>
<gene>
    <name evidence="2" type="ORF">ED208_05170</name>
</gene>
<dbReference type="InParanoid" id="A0A3N0VHT1"/>
<keyword evidence="3" id="KW-1185">Reference proteome</keyword>
<feature type="signal peptide" evidence="1">
    <location>
        <begin position="1"/>
        <end position="21"/>
    </location>
</feature>
<dbReference type="EMBL" id="RJVO01000002">
    <property type="protein sequence ID" value="ROH91778.1"/>
    <property type="molecule type" value="Genomic_DNA"/>
</dbReference>
<keyword evidence="1" id="KW-0732">Signal</keyword>
<dbReference type="RefSeq" id="WP_123210822.1">
    <property type="nucleotide sequence ID" value="NZ_RJVO01000002.1"/>
</dbReference>
<reference evidence="2 3" key="1">
    <citation type="submission" date="2018-10" db="EMBL/GenBank/DDBJ databases">
        <authorList>
            <person name="Chen W.-M."/>
        </authorList>
    </citation>
    <scope>NUCLEOTIDE SEQUENCE [LARGE SCALE GENOMIC DNA]</scope>
    <source>
        <strain evidence="2 3">THS-13</strain>
    </source>
</reference>
<proteinExistence type="predicted"/>
<protein>
    <submittedName>
        <fullName evidence="2">Uncharacterized protein</fullName>
    </submittedName>
</protein>
<name>A0A3N0VHT1_9GAMM</name>
<evidence type="ECO:0000256" key="1">
    <source>
        <dbReference type="SAM" id="SignalP"/>
    </source>
</evidence>
<dbReference type="Proteomes" id="UP000282106">
    <property type="component" value="Unassembled WGS sequence"/>
</dbReference>
<organism evidence="2 3">
    <name type="scientific">Stagnimonas aquatica</name>
    <dbReference type="NCBI Taxonomy" id="2689987"/>
    <lineage>
        <taxon>Bacteria</taxon>
        <taxon>Pseudomonadati</taxon>
        <taxon>Pseudomonadota</taxon>
        <taxon>Gammaproteobacteria</taxon>
        <taxon>Nevskiales</taxon>
        <taxon>Nevskiaceae</taxon>
        <taxon>Stagnimonas</taxon>
    </lineage>
</organism>
<feature type="chain" id="PRO_5018327409" evidence="1">
    <location>
        <begin position="22"/>
        <end position="106"/>
    </location>
</feature>
<evidence type="ECO:0000313" key="2">
    <source>
        <dbReference type="EMBL" id="ROH91778.1"/>
    </source>
</evidence>